<proteinExistence type="predicted"/>
<dbReference type="Proteomes" id="UP001583186">
    <property type="component" value="Unassembled WGS sequence"/>
</dbReference>
<dbReference type="Gene3D" id="3.40.50.1820">
    <property type="entry name" value="alpha/beta hydrolase"/>
    <property type="match status" value="1"/>
</dbReference>
<keyword evidence="4" id="KW-1185">Reference proteome</keyword>
<evidence type="ECO:0000313" key="3">
    <source>
        <dbReference type="EMBL" id="KAL1903479.1"/>
    </source>
</evidence>
<dbReference type="PANTHER" id="PTHR48081:SF8">
    <property type="entry name" value="ALPHA_BETA HYDROLASE FOLD-3 DOMAIN-CONTAINING PROTEIN-RELATED"/>
    <property type="match status" value="1"/>
</dbReference>
<accession>A0ABR3ZTM2</accession>
<evidence type="ECO:0000256" key="1">
    <source>
        <dbReference type="ARBA" id="ARBA00022801"/>
    </source>
</evidence>
<feature type="domain" description="Alpha/beta hydrolase fold-3" evidence="2">
    <location>
        <begin position="99"/>
        <end position="311"/>
    </location>
</feature>
<evidence type="ECO:0000313" key="4">
    <source>
        <dbReference type="Proteomes" id="UP001583186"/>
    </source>
</evidence>
<keyword evidence="1" id="KW-0378">Hydrolase</keyword>
<gene>
    <name evidence="3" type="ORF">Sste5346_000106</name>
</gene>
<protein>
    <recommendedName>
        <fullName evidence="2">Alpha/beta hydrolase fold-3 domain-containing protein</fullName>
    </recommendedName>
</protein>
<comment type="caution">
    <text evidence="3">The sequence shown here is derived from an EMBL/GenBank/DDBJ whole genome shotgun (WGS) entry which is preliminary data.</text>
</comment>
<dbReference type="EMBL" id="JAWCUI010000001">
    <property type="protein sequence ID" value="KAL1903479.1"/>
    <property type="molecule type" value="Genomic_DNA"/>
</dbReference>
<dbReference type="SUPFAM" id="SSF53474">
    <property type="entry name" value="alpha/beta-Hydrolases"/>
    <property type="match status" value="1"/>
</dbReference>
<dbReference type="PANTHER" id="PTHR48081">
    <property type="entry name" value="AB HYDROLASE SUPERFAMILY PROTEIN C4A8.06C"/>
    <property type="match status" value="1"/>
</dbReference>
<evidence type="ECO:0000259" key="2">
    <source>
        <dbReference type="Pfam" id="PF07859"/>
    </source>
</evidence>
<sequence length="343" mass="37000">MPPNSSKSPKSRNAHLGVPAPEWTDFYKRCPERVVQLVGTPQHLRSKMAALKTKTASLVPAITQGLASVRDEPVTVSDGSIIAVRVYTPDDGKTSRPAIVYIHGGGWTLGDLEGEDVTCRRMCVSAGVLVVSVDYRLAPENPFPAGLEDSWDALLWTAENHKALGVDKDRIILGGSSSGGNFAAALAHRARDRGSSIGFTLKGQILRIAAVCHYKCYPPELQLHSLDELSGAPVLSRRSMELFWGNYNPPNPNDPDASPLLHKSFAGLAPAYIQVAGMDPLRDEGLAYAAKLCAAGVSVRLDVYPGMPHGFGYFPEVAAARQNVQDLLYGIKFLLKNEGKSKL</sequence>
<dbReference type="InterPro" id="IPR013094">
    <property type="entry name" value="AB_hydrolase_3"/>
</dbReference>
<dbReference type="InterPro" id="IPR050300">
    <property type="entry name" value="GDXG_lipolytic_enzyme"/>
</dbReference>
<reference evidence="3 4" key="1">
    <citation type="journal article" date="2024" name="IMA Fungus">
        <title>IMA Genome - F19 : A genome assembly and annotation guide to empower mycologists, including annotated draft genome sequences of Ceratocystis pirilliformis, Diaporthe australafricana, Fusarium ophioides, Paecilomyces lecythidis, and Sporothrix stenoceras.</title>
        <authorList>
            <person name="Aylward J."/>
            <person name="Wilson A.M."/>
            <person name="Visagie C.M."/>
            <person name="Spraker J."/>
            <person name="Barnes I."/>
            <person name="Buitendag C."/>
            <person name="Ceriani C."/>
            <person name="Del Mar Angel L."/>
            <person name="du Plessis D."/>
            <person name="Fuchs T."/>
            <person name="Gasser K."/>
            <person name="Kramer D."/>
            <person name="Li W."/>
            <person name="Munsamy K."/>
            <person name="Piso A."/>
            <person name="Price J.L."/>
            <person name="Sonnekus B."/>
            <person name="Thomas C."/>
            <person name="van der Nest A."/>
            <person name="van Dijk A."/>
            <person name="van Heerden A."/>
            <person name="van Vuuren N."/>
            <person name="Yilmaz N."/>
            <person name="Duong T.A."/>
            <person name="van der Merwe N.A."/>
            <person name="Wingfield M.J."/>
            <person name="Wingfield B.D."/>
        </authorList>
    </citation>
    <scope>NUCLEOTIDE SEQUENCE [LARGE SCALE GENOMIC DNA]</scope>
    <source>
        <strain evidence="3 4">CMW 5346</strain>
    </source>
</reference>
<organism evidence="3 4">
    <name type="scientific">Sporothrix stenoceras</name>
    <dbReference type="NCBI Taxonomy" id="5173"/>
    <lineage>
        <taxon>Eukaryota</taxon>
        <taxon>Fungi</taxon>
        <taxon>Dikarya</taxon>
        <taxon>Ascomycota</taxon>
        <taxon>Pezizomycotina</taxon>
        <taxon>Sordariomycetes</taxon>
        <taxon>Sordariomycetidae</taxon>
        <taxon>Ophiostomatales</taxon>
        <taxon>Ophiostomataceae</taxon>
        <taxon>Sporothrix</taxon>
    </lineage>
</organism>
<name>A0ABR3ZTM2_9PEZI</name>
<dbReference type="Pfam" id="PF07859">
    <property type="entry name" value="Abhydrolase_3"/>
    <property type="match status" value="1"/>
</dbReference>
<dbReference type="InterPro" id="IPR029058">
    <property type="entry name" value="AB_hydrolase_fold"/>
</dbReference>